<protein>
    <submittedName>
        <fullName evidence="6">ZF-HD homeobox protein</fullName>
    </submittedName>
</protein>
<keyword evidence="6" id="KW-0371">Homeobox</keyword>
<dbReference type="Pfam" id="PF04770">
    <property type="entry name" value="ZF-HD_dimer"/>
    <property type="match status" value="1"/>
</dbReference>
<reference evidence="6" key="2">
    <citation type="submission" date="2023-06" db="EMBL/GenBank/DDBJ databases">
        <authorList>
            <person name="Ma L."/>
            <person name="Liu K.-W."/>
            <person name="Li Z."/>
            <person name="Hsiao Y.-Y."/>
            <person name="Qi Y."/>
            <person name="Fu T."/>
            <person name="Tang G."/>
            <person name="Zhang D."/>
            <person name="Sun W.-H."/>
            <person name="Liu D.-K."/>
            <person name="Li Y."/>
            <person name="Chen G.-Z."/>
            <person name="Liu X.-D."/>
            <person name="Liao X.-Y."/>
            <person name="Jiang Y.-T."/>
            <person name="Yu X."/>
            <person name="Hao Y."/>
            <person name="Huang J."/>
            <person name="Zhao X.-W."/>
            <person name="Ke S."/>
            <person name="Chen Y.-Y."/>
            <person name="Wu W.-L."/>
            <person name="Hsu J.-L."/>
            <person name="Lin Y.-F."/>
            <person name="Huang M.-D."/>
            <person name="Li C.-Y."/>
            <person name="Huang L."/>
            <person name="Wang Z.-W."/>
            <person name="Zhao X."/>
            <person name="Zhong W.-Y."/>
            <person name="Peng D.-H."/>
            <person name="Ahmad S."/>
            <person name="Lan S."/>
            <person name="Zhang J.-S."/>
            <person name="Tsai W.-C."/>
            <person name="Van De Peer Y."/>
            <person name="Liu Z.-J."/>
        </authorList>
    </citation>
    <scope>NUCLEOTIDE SEQUENCE</scope>
    <source>
        <strain evidence="6">CP</strain>
        <tissue evidence="6">Leaves</tissue>
    </source>
</reference>
<dbReference type="GO" id="GO:0050793">
    <property type="term" value="P:regulation of developmental process"/>
    <property type="evidence" value="ECO:0007669"/>
    <property type="project" value="TreeGrafter"/>
</dbReference>
<dbReference type="GO" id="GO:0005634">
    <property type="term" value="C:nucleus"/>
    <property type="evidence" value="ECO:0007669"/>
    <property type="project" value="TreeGrafter"/>
</dbReference>
<dbReference type="PANTHER" id="PTHR31948">
    <property type="entry name" value="ZINC-FINGER HOMEODOMAIN PROTEIN 2"/>
    <property type="match status" value="1"/>
</dbReference>
<evidence type="ECO:0000259" key="5">
    <source>
        <dbReference type="PROSITE" id="PS51523"/>
    </source>
</evidence>
<feature type="region of interest" description="Disordered" evidence="4">
    <location>
        <begin position="1"/>
        <end position="25"/>
    </location>
</feature>
<feature type="region of interest" description="Disordered" evidence="4">
    <location>
        <begin position="164"/>
        <end position="183"/>
    </location>
</feature>
<dbReference type="GO" id="GO:0000976">
    <property type="term" value="F:transcription cis-regulatory region binding"/>
    <property type="evidence" value="ECO:0007669"/>
    <property type="project" value="TreeGrafter"/>
</dbReference>
<keyword evidence="2" id="KW-0863">Zinc-finger</keyword>
<keyword evidence="6" id="KW-0238">DNA-binding</keyword>
<gene>
    <name evidence="6" type="ORF">QJS10_CPA08g01145</name>
</gene>
<comment type="caution">
    <text evidence="6">The sequence shown here is derived from an EMBL/GenBank/DDBJ whole genome shotgun (WGS) entry which is preliminary data.</text>
</comment>
<dbReference type="NCBIfam" id="TIGR01566">
    <property type="entry name" value="ZF_HD_prot_N"/>
    <property type="match status" value="1"/>
</dbReference>
<dbReference type="PROSITE" id="PS51523">
    <property type="entry name" value="ZF_HD_DIMER"/>
    <property type="match status" value="1"/>
</dbReference>
<keyword evidence="3" id="KW-0862">Zinc</keyword>
<reference evidence="6" key="1">
    <citation type="journal article" date="2023" name="Nat. Commun.">
        <title>Diploid and tetraploid genomes of Acorus and the evolution of monocots.</title>
        <authorList>
            <person name="Ma L."/>
            <person name="Liu K.W."/>
            <person name="Li Z."/>
            <person name="Hsiao Y.Y."/>
            <person name="Qi Y."/>
            <person name="Fu T."/>
            <person name="Tang G.D."/>
            <person name="Zhang D."/>
            <person name="Sun W.H."/>
            <person name="Liu D.K."/>
            <person name="Li Y."/>
            <person name="Chen G.Z."/>
            <person name="Liu X.D."/>
            <person name="Liao X.Y."/>
            <person name="Jiang Y.T."/>
            <person name="Yu X."/>
            <person name="Hao Y."/>
            <person name="Huang J."/>
            <person name="Zhao X.W."/>
            <person name="Ke S."/>
            <person name="Chen Y.Y."/>
            <person name="Wu W.L."/>
            <person name="Hsu J.L."/>
            <person name="Lin Y.F."/>
            <person name="Huang M.D."/>
            <person name="Li C.Y."/>
            <person name="Huang L."/>
            <person name="Wang Z.W."/>
            <person name="Zhao X."/>
            <person name="Zhong W.Y."/>
            <person name="Peng D.H."/>
            <person name="Ahmad S."/>
            <person name="Lan S."/>
            <person name="Zhang J.S."/>
            <person name="Tsai W.C."/>
            <person name="Van de Peer Y."/>
            <person name="Liu Z.J."/>
        </authorList>
    </citation>
    <scope>NUCLEOTIDE SEQUENCE</scope>
    <source>
        <strain evidence="6">CP</strain>
    </source>
</reference>
<evidence type="ECO:0000256" key="3">
    <source>
        <dbReference type="ARBA" id="ARBA00022833"/>
    </source>
</evidence>
<feature type="compositionally biased region" description="Pro residues" evidence="4">
    <location>
        <begin position="9"/>
        <end position="25"/>
    </location>
</feature>
<evidence type="ECO:0000256" key="4">
    <source>
        <dbReference type="SAM" id="MobiDB-lite"/>
    </source>
</evidence>
<feature type="domain" description="ZF-HD dimerization-type" evidence="5">
    <location>
        <begin position="29"/>
        <end position="88"/>
    </location>
</feature>
<evidence type="ECO:0000256" key="2">
    <source>
        <dbReference type="ARBA" id="ARBA00022771"/>
    </source>
</evidence>
<proteinExistence type="predicted"/>
<evidence type="ECO:0000313" key="7">
    <source>
        <dbReference type="Proteomes" id="UP001180020"/>
    </source>
</evidence>
<dbReference type="EMBL" id="JAUJYO010000008">
    <property type="protein sequence ID" value="KAK1309906.1"/>
    <property type="molecule type" value="Genomic_DNA"/>
</dbReference>
<dbReference type="AlphaFoldDB" id="A0AAV9E811"/>
<keyword evidence="7" id="KW-1185">Reference proteome</keyword>
<accession>A0AAV9E811</accession>
<dbReference type="InterPro" id="IPR006456">
    <property type="entry name" value="ZF_HD_homeobox_Cys/His_dimer"/>
</dbReference>
<sequence length="183" mass="19652">MDLSLVPYNAPPPQEEPLTPPTPPPAVRYRECMRNHAASIGGHAFDGCGEFMSAGATAYGGGGGGGGDGGSHLKCAACGCHRNFHRKETAADVHRRARQMLLYWKQPPPPPPVSPLMMMSVPPLVRRGHHDGGRPIAAERERWEETAPEAARRLKRCRTMFAVEGEGPRGGGGEGNNNNNNNI</sequence>
<dbReference type="Proteomes" id="UP001180020">
    <property type="component" value="Unassembled WGS sequence"/>
</dbReference>
<evidence type="ECO:0000313" key="6">
    <source>
        <dbReference type="EMBL" id="KAK1309906.1"/>
    </source>
</evidence>
<dbReference type="GO" id="GO:0003700">
    <property type="term" value="F:DNA-binding transcription factor activity"/>
    <property type="evidence" value="ECO:0007669"/>
    <property type="project" value="TreeGrafter"/>
</dbReference>
<organism evidence="6 7">
    <name type="scientific">Acorus calamus</name>
    <name type="common">Sweet flag</name>
    <dbReference type="NCBI Taxonomy" id="4465"/>
    <lineage>
        <taxon>Eukaryota</taxon>
        <taxon>Viridiplantae</taxon>
        <taxon>Streptophyta</taxon>
        <taxon>Embryophyta</taxon>
        <taxon>Tracheophyta</taxon>
        <taxon>Spermatophyta</taxon>
        <taxon>Magnoliopsida</taxon>
        <taxon>Liliopsida</taxon>
        <taxon>Acoraceae</taxon>
        <taxon>Acorus</taxon>
    </lineage>
</organism>
<keyword evidence="1" id="KW-0479">Metal-binding</keyword>
<dbReference type="PANTHER" id="PTHR31948:SF128">
    <property type="entry name" value="ZINC-FINGER HOMEODOMAIN PROTEIN 8"/>
    <property type="match status" value="1"/>
</dbReference>
<dbReference type="GO" id="GO:0008270">
    <property type="term" value="F:zinc ion binding"/>
    <property type="evidence" value="ECO:0007669"/>
    <property type="project" value="UniProtKB-KW"/>
</dbReference>
<evidence type="ECO:0000256" key="1">
    <source>
        <dbReference type="ARBA" id="ARBA00022723"/>
    </source>
</evidence>
<name>A0AAV9E811_ACOCL</name>